<evidence type="ECO:0000313" key="4">
    <source>
        <dbReference type="Proteomes" id="UP000267003"/>
    </source>
</evidence>
<reference evidence="4" key="1">
    <citation type="submission" date="2018-09" db="EMBL/GenBank/DDBJ databases">
        <authorList>
            <person name="Livingstone P.G."/>
            <person name="Whitworth D.E."/>
        </authorList>
    </citation>
    <scope>NUCLEOTIDE SEQUENCE [LARGE SCALE GENOMIC DNA]</scope>
    <source>
        <strain evidence="4">AB050A</strain>
    </source>
</reference>
<feature type="signal peptide" evidence="2">
    <location>
        <begin position="1"/>
        <end position="19"/>
    </location>
</feature>
<dbReference type="AlphaFoldDB" id="A0A3A8Q323"/>
<feature type="region of interest" description="Disordered" evidence="1">
    <location>
        <begin position="264"/>
        <end position="288"/>
    </location>
</feature>
<dbReference type="EMBL" id="RAWK01000191">
    <property type="protein sequence ID" value="RKH59272.1"/>
    <property type="molecule type" value="Genomic_DNA"/>
</dbReference>
<keyword evidence="4" id="KW-1185">Reference proteome</keyword>
<dbReference type="Proteomes" id="UP000267003">
    <property type="component" value="Unassembled WGS sequence"/>
</dbReference>
<dbReference type="RefSeq" id="WP_120558387.1">
    <property type="nucleotide sequence ID" value="NZ_RAWK01000191.1"/>
</dbReference>
<feature type="chain" id="PRO_5017360516" evidence="2">
    <location>
        <begin position="20"/>
        <end position="288"/>
    </location>
</feature>
<name>A0A3A8Q323_9BACT</name>
<gene>
    <name evidence="3" type="ORF">D7W81_27615</name>
</gene>
<sequence>MLPLAVTALMMLPVLPASALPEGKHTVATAFDMDTASYVGYDQDKKAHHVVLSGRWLPDACEGKFCWPSKDGDIGSDDAVRVNFSSSVDVKAMRVRLFDACTHETYNRDETADVISHTDVAVRIDDKVFKDKFTMSAGGKTATSGLCGTEDMPTVSAEAGTPSGPASSKQWFNMKAAQIHIDMWFVPFAPVAGQCPRLKIKSGYAHTWSKQELTWSAGPSLTPSANPLSLGLGMGVATKPKNWAEWQNEDADKDPDLITRPLCESAQVSAPPKHRTCAPKGGSTEHCP</sequence>
<organism evidence="3 4">
    <name type="scientific">Corallococcus aberystwythensis</name>
    <dbReference type="NCBI Taxonomy" id="2316722"/>
    <lineage>
        <taxon>Bacteria</taxon>
        <taxon>Pseudomonadati</taxon>
        <taxon>Myxococcota</taxon>
        <taxon>Myxococcia</taxon>
        <taxon>Myxococcales</taxon>
        <taxon>Cystobacterineae</taxon>
        <taxon>Myxococcaceae</taxon>
        <taxon>Corallococcus</taxon>
    </lineage>
</organism>
<evidence type="ECO:0000256" key="2">
    <source>
        <dbReference type="SAM" id="SignalP"/>
    </source>
</evidence>
<keyword evidence="2" id="KW-0732">Signal</keyword>
<proteinExistence type="predicted"/>
<accession>A0A3A8Q323</accession>
<comment type="caution">
    <text evidence="3">The sequence shown here is derived from an EMBL/GenBank/DDBJ whole genome shotgun (WGS) entry which is preliminary data.</text>
</comment>
<evidence type="ECO:0000256" key="1">
    <source>
        <dbReference type="SAM" id="MobiDB-lite"/>
    </source>
</evidence>
<evidence type="ECO:0000313" key="3">
    <source>
        <dbReference type="EMBL" id="RKH59272.1"/>
    </source>
</evidence>
<protein>
    <submittedName>
        <fullName evidence="3">Uncharacterized protein</fullName>
    </submittedName>
</protein>